<evidence type="ECO:0000313" key="1">
    <source>
        <dbReference type="EMBL" id="EMI21682.1"/>
    </source>
</evidence>
<name>M5S215_9BACT</name>
<comment type="caution">
    <text evidence="1">The sequence shown here is derived from an EMBL/GenBank/DDBJ whole genome shotgun (WGS) entry which is preliminary data.</text>
</comment>
<protein>
    <submittedName>
        <fullName evidence="1">Uncharacterized protein</fullName>
    </submittedName>
</protein>
<keyword evidence="2" id="KW-1185">Reference proteome</keyword>
<accession>M5S215</accession>
<evidence type="ECO:0000313" key="2">
    <source>
        <dbReference type="Proteomes" id="UP000011991"/>
    </source>
</evidence>
<proteinExistence type="predicted"/>
<dbReference type="Proteomes" id="UP000011991">
    <property type="component" value="Unassembled WGS sequence"/>
</dbReference>
<dbReference type="AlphaFoldDB" id="M5S215"/>
<sequence>MVRGLALAEELGYCRDARVQVTDPTAGRQPWIFTVPNDEHATLSCQTPPPPEWIKPGVMIRIEVETPLEAADELLPVAGQPIPVAPETELDVDLAACTSSSGLKTHVVYAIDVGSPNSGLAWARLRPKDESICHGSMDFDHFLNSIVNDLRASLPVSLGFEAPLFLPVVQDFQ</sequence>
<feature type="non-terminal residue" evidence="1">
    <location>
        <position position="173"/>
    </location>
</feature>
<gene>
    <name evidence="1" type="ORF">RMSM_01379</name>
</gene>
<reference evidence="1 2" key="1">
    <citation type="journal article" date="2013" name="Mar. Genomics">
        <title>Expression of sulfatases in Rhodopirellula baltica and the diversity of sulfatases in the genus Rhodopirellula.</title>
        <authorList>
            <person name="Wegner C.E."/>
            <person name="Richter-Heitmann T."/>
            <person name="Klindworth A."/>
            <person name="Klockow C."/>
            <person name="Richter M."/>
            <person name="Achstetter T."/>
            <person name="Glockner F.O."/>
            <person name="Harder J."/>
        </authorList>
    </citation>
    <scope>NUCLEOTIDE SEQUENCE [LARGE SCALE GENOMIC DNA]</scope>
    <source>
        <strain evidence="1 2">SM1</strain>
    </source>
</reference>
<dbReference type="EMBL" id="ANOG01000205">
    <property type="protein sequence ID" value="EMI21682.1"/>
    <property type="molecule type" value="Genomic_DNA"/>
</dbReference>
<organism evidence="1 2">
    <name type="scientific">Rhodopirellula maiorica SM1</name>
    <dbReference type="NCBI Taxonomy" id="1265738"/>
    <lineage>
        <taxon>Bacteria</taxon>
        <taxon>Pseudomonadati</taxon>
        <taxon>Planctomycetota</taxon>
        <taxon>Planctomycetia</taxon>
        <taxon>Pirellulales</taxon>
        <taxon>Pirellulaceae</taxon>
        <taxon>Novipirellula</taxon>
    </lineage>
</organism>